<evidence type="ECO:0000313" key="7">
    <source>
        <dbReference type="EMBL" id="KKM63512.1"/>
    </source>
</evidence>
<organism evidence="7">
    <name type="scientific">marine sediment metagenome</name>
    <dbReference type="NCBI Taxonomy" id="412755"/>
    <lineage>
        <taxon>unclassified sequences</taxon>
        <taxon>metagenomes</taxon>
        <taxon>ecological metagenomes</taxon>
    </lineage>
</organism>
<evidence type="ECO:0000259" key="6">
    <source>
        <dbReference type="Pfam" id="PF17953"/>
    </source>
</evidence>
<feature type="domain" description="Csm4 C-terminal" evidence="6">
    <location>
        <begin position="303"/>
        <end position="391"/>
    </location>
</feature>
<comment type="caution">
    <text evidence="7">The sequence shown here is derived from an EMBL/GenBank/DDBJ whole genome shotgun (WGS) entry which is preliminary data.</text>
</comment>
<dbReference type="Pfam" id="PF17953">
    <property type="entry name" value="Csm4_C"/>
    <property type="match status" value="1"/>
</dbReference>
<reference evidence="7" key="1">
    <citation type="journal article" date="2015" name="Nature">
        <title>Complex archaea that bridge the gap between prokaryotes and eukaryotes.</title>
        <authorList>
            <person name="Spang A."/>
            <person name="Saw J.H."/>
            <person name="Jorgensen S.L."/>
            <person name="Zaremba-Niedzwiedzka K."/>
            <person name="Martijn J."/>
            <person name="Lind A.E."/>
            <person name="van Eijk R."/>
            <person name="Schleper C."/>
            <person name="Guy L."/>
            <person name="Ettema T.J."/>
        </authorList>
    </citation>
    <scope>NUCLEOTIDE SEQUENCE</scope>
</reference>
<accession>A0A0F9M2M5</accession>
<evidence type="ECO:0000256" key="4">
    <source>
        <dbReference type="ARBA" id="ARBA00023118"/>
    </source>
</evidence>
<dbReference type="GO" id="GO:0051607">
    <property type="term" value="P:defense response to virus"/>
    <property type="evidence" value="ECO:0007669"/>
    <property type="project" value="UniProtKB-KW"/>
</dbReference>
<dbReference type="GO" id="GO:0003723">
    <property type="term" value="F:RNA binding"/>
    <property type="evidence" value="ECO:0007669"/>
    <property type="project" value="UniProtKB-KW"/>
</dbReference>
<dbReference type="Pfam" id="PF03787">
    <property type="entry name" value="RAMPs"/>
    <property type="match status" value="1"/>
</dbReference>
<comment type="similarity">
    <text evidence="1">Belongs to the CRISPR-associated Csm4 family.</text>
</comment>
<dbReference type="InterPro" id="IPR005510">
    <property type="entry name" value="Csm4"/>
</dbReference>
<gene>
    <name evidence="7" type="ORF">LCGC14_1510740</name>
</gene>
<dbReference type="NCBIfam" id="TIGR01903">
    <property type="entry name" value="cas5_csm4"/>
    <property type="match status" value="1"/>
</dbReference>
<evidence type="ECO:0000259" key="5">
    <source>
        <dbReference type="Pfam" id="PF03787"/>
    </source>
</evidence>
<keyword evidence="4" id="KW-0051">Antiviral defense</keyword>
<dbReference type="InterPro" id="IPR005537">
    <property type="entry name" value="RAMP_III_fam"/>
</dbReference>
<evidence type="ECO:0000256" key="3">
    <source>
        <dbReference type="ARBA" id="ARBA00022884"/>
    </source>
</evidence>
<sequence>MKNGTIMFLVKLVSKKRNYFSIGRDYSNNLSIVVHSDTLFSAICNNFRKLYGKIELEKFLKEIRQHETEKSRLRISSSFHYIDVYKNNKITDTIFFVPRPLIRFPFTAEAQDYLDKNPKIFKKIDFISLEVANKLKENKQIDFSQYHILGRRYLVANEDLKKLGLDQFLSLLKDSNLNLEKIERIIRNKISIYEILDEQKVRIDRKTHESEPFMWSKLKLLISSYYLNEVERIDYKLVPGYYFIFDSSQLSPEINSKLRASITFIIDEGIGGRRSSGCGLVDDVEFIKLDNSFPYFDLFDSKDAGMFMNLSLVHPKLEDMKDIKFFNIFGRSGYIYSFETTSERFNDIKFIEEGSLFEKKVRGSFIQVASDEFISKHHEVFKNGIGFYLNLGILEVE</sequence>
<name>A0A0F9M2M5_9ZZZZ</name>
<proteinExistence type="inferred from homology"/>
<dbReference type="AlphaFoldDB" id="A0A0F9M2M5"/>
<protein>
    <recommendedName>
        <fullName evidence="2">CRISPR system Cms protein Csm4</fullName>
    </recommendedName>
</protein>
<feature type="domain" description="CRISPR type III-associated protein" evidence="5">
    <location>
        <begin position="32"/>
        <end position="281"/>
    </location>
</feature>
<keyword evidence="3" id="KW-0694">RNA-binding</keyword>
<evidence type="ECO:0000256" key="2">
    <source>
        <dbReference type="ARBA" id="ARBA00016109"/>
    </source>
</evidence>
<dbReference type="InterPro" id="IPR040932">
    <property type="entry name" value="Csm4_C"/>
</dbReference>
<dbReference type="EMBL" id="LAZR01011085">
    <property type="protein sequence ID" value="KKM63512.1"/>
    <property type="molecule type" value="Genomic_DNA"/>
</dbReference>
<evidence type="ECO:0000256" key="1">
    <source>
        <dbReference type="ARBA" id="ARBA00005772"/>
    </source>
</evidence>